<sequence length="170" mass="19081">MTAESGSIPTSEESIPTADCPDLRDQDSQELIPRLPPEIEYEIFVLAFKSQGAGRTNLLCVARRVRDWLIPLIYNALVFGIADSDKLPTLSAFQLYGHHIHQLLLIHVLPIPESQIFKYCPNIWNLGFWVGASLNEGVFGLKGVKRLVLNDLDFFRAKEPEEGGRWCSTG</sequence>
<accession>A0ACD3B8G3</accession>
<gene>
    <name evidence="1" type="ORF">BDN72DRAFT_135462</name>
</gene>
<keyword evidence="2" id="KW-1185">Reference proteome</keyword>
<name>A0ACD3B8G3_9AGAR</name>
<proteinExistence type="predicted"/>
<dbReference type="Proteomes" id="UP000308600">
    <property type="component" value="Unassembled WGS sequence"/>
</dbReference>
<evidence type="ECO:0000313" key="1">
    <source>
        <dbReference type="EMBL" id="TFK73877.1"/>
    </source>
</evidence>
<organism evidence="1 2">
    <name type="scientific">Pluteus cervinus</name>
    <dbReference type="NCBI Taxonomy" id="181527"/>
    <lineage>
        <taxon>Eukaryota</taxon>
        <taxon>Fungi</taxon>
        <taxon>Dikarya</taxon>
        <taxon>Basidiomycota</taxon>
        <taxon>Agaricomycotina</taxon>
        <taxon>Agaricomycetes</taxon>
        <taxon>Agaricomycetidae</taxon>
        <taxon>Agaricales</taxon>
        <taxon>Pluteineae</taxon>
        <taxon>Pluteaceae</taxon>
        <taxon>Pluteus</taxon>
    </lineage>
</organism>
<dbReference type="EMBL" id="ML208272">
    <property type="protein sequence ID" value="TFK73877.1"/>
    <property type="molecule type" value="Genomic_DNA"/>
</dbReference>
<protein>
    <submittedName>
        <fullName evidence="1">Uncharacterized protein</fullName>
    </submittedName>
</protein>
<evidence type="ECO:0000313" key="2">
    <source>
        <dbReference type="Proteomes" id="UP000308600"/>
    </source>
</evidence>
<reference evidence="1 2" key="1">
    <citation type="journal article" date="2019" name="Nat. Ecol. Evol.">
        <title>Megaphylogeny resolves global patterns of mushroom evolution.</title>
        <authorList>
            <person name="Varga T."/>
            <person name="Krizsan K."/>
            <person name="Foldi C."/>
            <person name="Dima B."/>
            <person name="Sanchez-Garcia M."/>
            <person name="Sanchez-Ramirez S."/>
            <person name="Szollosi G.J."/>
            <person name="Szarkandi J.G."/>
            <person name="Papp V."/>
            <person name="Albert L."/>
            <person name="Andreopoulos W."/>
            <person name="Angelini C."/>
            <person name="Antonin V."/>
            <person name="Barry K.W."/>
            <person name="Bougher N.L."/>
            <person name="Buchanan P."/>
            <person name="Buyck B."/>
            <person name="Bense V."/>
            <person name="Catcheside P."/>
            <person name="Chovatia M."/>
            <person name="Cooper J."/>
            <person name="Damon W."/>
            <person name="Desjardin D."/>
            <person name="Finy P."/>
            <person name="Geml J."/>
            <person name="Haridas S."/>
            <person name="Hughes K."/>
            <person name="Justo A."/>
            <person name="Karasinski D."/>
            <person name="Kautmanova I."/>
            <person name="Kiss B."/>
            <person name="Kocsube S."/>
            <person name="Kotiranta H."/>
            <person name="LaButti K.M."/>
            <person name="Lechner B.E."/>
            <person name="Liimatainen K."/>
            <person name="Lipzen A."/>
            <person name="Lukacs Z."/>
            <person name="Mihaltcheva S."/>
            <person name="Morgado L.N."/>
            <person name="Niskanen T."/>
            <person name="Noordeloos M.E."/>
            <person name="Ohm R.A."/>
            <person name="Ortiz-Santana B."/>
            <person name="Ovrebo C."/>
            <person name="Racz N."/>
            <person name="Riley R."/>
            <person name="Savchenko A."/>
            <person name="Shiryaev A."/>
            <person name="Soop K."/>
            <person name="Spirin V."/>
            <person name="Szebenyi C."/>
            <person name="Tomsovsky M."/>
            <person name="Tulloss R.E."/>
            <person name="Uehling J."/>
            <person name="Grigoriev I.V."/>
            <person name="Vagvolgyi C."/>
            <person name="Papp T."/>
            <person name="Martin F.M."/>
            <person name="Miettinen O."/>
            <person name="Hibbett D.S."/>
            <person name="Nagy L.G."/>
        </authorList>
    </citation>
    <scope>NUCLEOTIDE SEQUENCE [LARGE SCALE GENOMIC DNA]</scope>
    <source>
        <strain evidence="1 2">NL-1719</strain>
    </source>
</reference>